<accession>A0A1D1XEL5</accession>
<feature type="non-terminal residue" evidence="2">
    <location>
        <position position="1"/>
    </location>
</feature>
<name>A0A1D1XEL5_9ARAE</name>
<evidence type="ECO:0000313" key="2">
    <source>
        <dbReference type="EMBL" id="JAT40844.1"/>
    </source>
</evidence>
<dbReference type="InterPro" id="IPR017853">
    <property type="entry name" value="GH"/>
</dbReference>
<organism evidence="2">
    <name type="scientific">Anthurium amnicola</name>
    <dbReference type="NCBI Taxonomy" id="1678845"/>
    <lineage>
        <taxon>Eukaryota</taxon>
        <taxon>Viridiplantae</taxon>
        <taxon>Streptophyta</taxon>
        <taxon>Embryophyta</taxon>
        <taxon>Tracheophyta</taxon>
        <taxon>Spermatophyta</taxon>
        <taxon>Magnoliopsida</taxon>
        <taxon>Liliopsida</taxon>
        <taxon>Araceae</taxon>
        <taxon>Pothoideae</taxon>
        <taxon>Potheae</taxon>
        <taxon>Anthurium</taxon>
    </lineage>
</organism>
<reference evidence="2" key="1">
    <citation type="submission" date="2015-07" db="EMBL/GenBank/DDBJ databases">
        <title>Transcriptome Assembly of Anthurium amnicola.</title>
        <authorList>
            <person name="Suzuki J."/>
        </authorList>
    </citation>
    <scope>NUCLEOTIDE SEQUENCE</scope>
</reference>
<evidence type="ECO:0000256" key="1">
    <source>
        <dbReference type="SAM" id="MobiDB-lite"/>
    </source>
</evidence>
<dbReference type="SUPFAM" id="SSF51445">
    <property type="entry name" value="(Trans)glycosidases"/>
    <property type="match status" value="1"/>
</dbReference>
<dbReference type="Gene3D" id="3.20.20.80">
    <property type="entry name" value="Glycosidases"/>
    <property type="match status" value="1"/>
</dbReference>
<proteinExistence type="predicted"/>
<protein>
    <submittedName>
        <fullName evidence="2">Glucan endo-1,3-beta-glucosidase 10</fullName>
    </submittedName>
</protein>
<dbReference type="EMBL" id="GDJX01027092">
    <property type="protein sequence ID" value="JAT40844.1"/>
    <property type="molecule type" value="Transcribed_RNA"/>
</dbReference>
<feature type="compositionally biased region" description="Gly residues" evidence="1">
    <location>
        <begin position="39"/>
        <end position="60"/>
    </location>
</feature>
<gene>
    <name evidence="2" type="primary">At5g42100_5</name>
    <name evidence="2" type="ORF">g.80037</name>
</gene>
<sequence length="114" mass="11345">FNENQKPGPASERNYGLFKPDGTPVYQLGIAAPGSNNGSSGGGGSGGGGDGGSGAGGDGGGYSYTPTSAGYYSISSATKVSLLPGFGSWASFWLLQTAALLVGRLDFQPFVAEK</sequence>
<dbReference type="AlphaFoldDB" id="A0A1D1XEL5"/>
<feature type="region of interest" description="Disordered" evidence="1">
    <location>
        <begin position="1"/>
        <end position="60"/>
    </location>
</feature>